<proteinExistence type="predicted"/>
<comment type="caution">
    <text evidence="2">The sequence shown here is derived from an EMBL/GenBank/DDBJ whole genome shotgun (WGS) entry which is preliminary data.</text>
</comment>
<evidence type="ECO:0000313" key="2">
    <source>
        <dbReference type="EMBL" id="CCI53628.1"/>
    </source>
</evidence>
<dbReference type="Proteomes" id="UP000035720">
    <property type="component" value="Unassembled WGS sequence"/>
</dbReference>
<organism evidence="2 3">
    <name type="scientific">Nostocoides jenkinsii Ben 74</name>
    <dbReference type="NCBI Taxonomy" id="1193518"/>
    <lineage>
        <taxon>Bacteria</taxon>
        <taxon>Bacillati</taxon>
        <taxon>Actinomycetota</taxon>
        <taxon>Actinomycetes</taxon>
        <taxon>Micrococcales</taxon>
        <taxon>Intrasporangiaceae</taxon>
        <taxon>Nostocoides</taxon>
    </lineage>
</organism>
<keyword evidence="3" id="KW-1185">Reference proteome</keyword>
<protein>
    <submittedName>
        <fullName evidence="2">Uncharacterized protein</fullName>
    </submittedName>
</protein>
<evidence type="ECO:0000313" key="3">
    <source>
        <dbReference type="Proteomes" id="UP000035720"/>
    </source>
</evidence>
<evidence type="ECO:0000256" key="1">
    <source>
        <dbReference type="SAM" id="MobiDB-lite"/>
    </source>
</evidence>
<accession>A0A077MF10</accession>
<sequence length="126" mass="12004">MSPMTANRYGVAFPSAGTAPKAVLTEAALAGTVPAGATEGAGLAWAGRKVANAATAAAAGANERTRMKGLLAHGNWGDCATAIPSPSTIEAVGGVGRGAGVGAGSGVGAAPVTARTPPRPELSAEP</sequence>
<gene>
    <name evidence="2" type="ORF">BN13_420082</name>
</gene>
<feature type="region of interest" description="Disordered" evidence="1">
    <location>
        <begin position="103"/>
        <end position="126"/>
    </location>
</feature>
<dbReference type="EMBL" id="CAJC01000153">
    <property type="protein sequence ID" value="CCI53628.1"/>
    <property type="molecule type" value="Genomic_DNA"/>
</dbReference>
<name>A0A077MF10_9MICO</name>
<dbReference type="AlphaFoldDB" id="A0A077MF10"/>
<reference evidence="2 3" key="1">
    <citation type="journal article" date="2013" name="ISME J.">
        <title>A metabolic model for members of the genus Tetrasphaera involved in enhanced biological phosphorus removal.</title>
        <authorList>
            <person name="Kristiansen R."/>
            <person name="Nguyen H.T.T."/>
            <person name="Saunders A.M."/>
            <person name="Nielsen J.L."/>
            <person name="Wimmer R."/>
            <person name="Le V.Q."/>
            <person name="McIlroy S.J."/>
            <person name="Petrovski S."/>
            <person name="Seviour R.J."/>
            <person name="Calteau A."/>
            <person name="Nielsen K.L."/>
            <person name="Nielsen P.H."/>
        </authorList>
    </citation>
    <scope>NUCLEOTIDE SEQUENCE [LARGE SCALE GENOMIC DNA]</scope>
    <source>
        <strain evidence="2 3">Ben 74</strain>
    </source>
</reference>